<accession>A0A8S0QJJ5</accession>
<feature type="region of interest" description="Disordered" evidence="1">
    <location>
        <begin position="1"/>
        <end position="27"/>
    </location>
</feature>
<feature type="compositionally biased region" description="Polar residues" evidence="1">
    <location>
        <begin position="1"/>
        <end position="12"/>
    </location>
</feature>
<sequence>MEGSITIDQSQGIAGEMSNIHDPFPYGSLHVSVHDFSGEPLRAGVLDRQGGANPVGLPSHSTAPRNPAWRQLRSPRHAANVGKLADHGGGRQGGVEGDGEGSESQKLRVLPNGSNMD</sequence>
<comment type="caution">
    <text evidence="2">The sequence shown here is derived from an EMBL/GenBank/DDBJ whole genome shotgun (WGS) entry which is preliminary data.</text>
</comment>
<proteinExistence type="predicted"/>
<dbReference type="OrthoDB" id="10608326at2759"/>
<organism evidence="2 3">
    <name type="scientific">Olea europaea subsp. europaea</name>
    <dbReference type="NCBI Taxonomy" id="158383"/>
    <lineage>
        <taxon>Eukaryota</taxon>
        <taxon>Viridiplantae</taxon>
        <taxon>Streptophyta</taxon>
        <taxon>Embryophyta</taxon>
        <taxon>Tracheophyta</taxon>
        <taxon>Spermatophyta</taxon>
        <taxon>Magnoliopsida</taxon>
        <taxon>eudicotyledons</taxon>
        <taxon>Gunneridae</taxon>
        <taxon>Pentapetalae</taxon>
        <taxon>asterids</taxon>
        <taxon>lamiids</taxon>
        <taxon>Lamiales</taxon>
        <taxon>Oleaceae</taxon>
        <taxon>Oleeae</taxon>
        <taxon>Olea</taxon>
    </lineage>
</organism>
<evidence type="ECO:0000313" key="3">
    <source>
        <dbReference type="Proteomes" id="UP000594638"/>
    </source>
</evidence>
<gene>
    <name evidence="2" type="ORF">OLEA9_A073483</name>
</gene>
<reference evidence="2 3" key="1">
    <citation type="submission" date="2019-12" db="EMBL/GenBank/DDBJ databases">
        <authorList>
            <person name="Alioto T."/>
            <person name="Alioto T."/>
            <person name="Gomez Garrido J."/>
        </authorList>
    </citation>
    <scope>NUCLEOTIDE SEQUENCE [LARGE SCALE GENOMIC DNA]</scope>
</reference>
<keyword evidence="3" id="KW-1185">Reference proteome</keyword>
<protein>
    <submittedName>
        <fullName evidence="2">Uncharacterized protein</fullName>
    </submittedName>
</protein>
<evidence type="ECO:0000256" key="1">
    <source>
        <dbReference type="SAM" id="MobiDB-lite"/>
    </source>
</evidence>
<evidence type="ECO:0000313" key="2">
    <source>
        <dbReference type="EMBL" id="CAA2967643.1"/>
    </source>
</evidence>
<name>A0A8S0QJJ5_OLEEU</name>
<dbReference type="EMBL" id="CACTIH010001888">
    <property type="protein sequence ID" value="CAA2967643.1"/>
    <property type="molecule type" value="Genomic_DNA"/>
</dbReference>
<dbReference type="Gramene" id="OE9A073483T1">
    <property type="protein sequence ID" value="OE9A073483C1"/>
    <property type="gene ID" value="OE9A073483"/>
</dbReference>
<dbReference type="Proteomes" id="UP000594638">
    <property type="component" value="Unassembled WGS sequence"/>
</dbReference>
<dbReference type="AlphaFoldDB" id="A0A8S0QJJ5"/>
<feature type="region of interest" description="Disordered" evidence="1">
    <location>
        <begin position="42"/>
        <end position="117"/>
    </location>
</feature>